<dbReference type="AlphaFoldDB" id="A0A8J5JDR4"/>
<protein>
    <submittedName>
        <fullName evidence="1">Uncharacterized protein</fullName>
    </submittedName>
</protein>
<dbReference type="Proteomes" id="UP000709295">
    <property type="component" value="Unassembled WGS sequence"/>
</dbReference>
<sequence length="62" mass="6464">MRTRAKAVKAQFGSGARSLESVVKDAKDGRMPTGADVCIVERAGRAAQDCSGGPSFLYGCND</sequence>
<comment type="caution">
    <text evidence="1">The sequence shown here is derived from an EMBL/GenBank/DDBJ whole genome shotgun (WGS) entry which is preliminary data.</text>
</comment>
<evidence type="ECO:0000313" key="2">
    <source>
        <dbReference type="Proteomes" id="UP000709295"/>
    </source>
</evidence>
<evidence type="ECO:0000313" key="1">
    <source>
        <dbReference type="EMBL" id="KAG6970666.1"/>
    </source>
</evidence>
<proteinExistence type="predicted"/>
<dbReference type="EMBL" id="JAENGY010000175">
    <property type="protein sequence ID" value="KAG6970666.1"/>
    <property type="molecule type" value="Genomic_DNA"/>
</dbReference>
<reference evidence="1" key="1">
    <citation type="submission" date="2021-01" db="EMBL/GenBank/DDBJ databases">
        <title>Phytophthora aleatoria, a newly-described species from Pinus radiata is distinct from Phytophthora cactorum isolates based on comparative genomics.</title>
        <authorList>
            <person name="Mcdougal R."/>
            <person name="Panda P."/>
            <person name="Williams N."/>
            <person name="Studholme D.J."/>
        </authorList>
    </citation>
    <scope>NUCLEOTIDE SEQUENCE</scope>
    <source>
        <strain evidence="1">NZFS 4037</strain>
    </source>
</reference>
<organism evidence="1 2">
    <name type="scientific">Phytophthora aleatoria</name>
    <dbReference type="NCBI Taxonomy" id="2496075"/>
    <lineage>
        <taxon>Eukaryota</taxon>
        <taxon>Sar</taxon>
        <taxon>Stramenopiles</taxon>
        <taxon>Oomycota</taxon>
        <taxon>Peronosporomycetes</taxon>
        <taxon>Peronosporales</taxon>
        <taxon>Peronosporaceae</taxon>
        <taxon>Phytophthora</taxon>
    </lineage>
</organism>
<accession>A0A8J5JDR4</accession>
<keyword evidence="2" id="KW-1185">Reference proteome</keyword>
<gene>
    <name evidence="1" type="ORF">JG688_00004764</name>
</gene>
<name>A0A8J5JDR4_9STRA</name>